<dbReference type="GO" id="GO:0003677">
    <property type="term" value="F:DNA binding"/>
    <property type="evidence" value="ECO:0007669"/>
    <property type="project" value="InterPro"/>
</dbReference>
<dbReference type="GO" id="GO:0006281">
    <property type="term" value="P:DNA repair"/>
    <property type="evidence" value="ECO:0007669"/>
    <property type="project" value="InterPro"/>
</dbReference>
<keyword evidence="7" id="KW-0464">Manganese</keyword>
<feature type="binding site" evidence="7">
    <location>
        <position position="94"/>
    </location>
    <ligand>
        <name>Mg(2+)</name>
        <dbReference type="ChEBI" id="CHEBI:18420"/>
        <label>1</label>
    </ligand>
</feature>
<dbReference type="NCBIfam" id="TIGR00633">
    <property type="entry name" value="xth"/>
    <property type="match status" value="1"/>
</dbReference>
<feature type="domain" description="Endonuclease/exonuclease/phosphatase" evidence="9">
    <location>
        <begin position="4"/>
        <end position="191"/>
    </location>
</feature>
<feature type="binding site" evidence="7">
    <location>
        <position position="190"/>
    </location>
    <ligand>
        <name>Mg(2+)</name>
        <dbReference type="ChEBI" id="CHEBI:18420"/>
        <label>1</label>
    </ligand>
</feature>
<accession>A0A0F6W6Y4</accession>
<feature type="binding site" evidence="7">
    <location>
        <position position="191"/>
    </location>
    <ligand>
        <name>Mg(2+)</name>
        <dbReference type="ChEBI" id="CHEBI:18420"/>
        <label>1</label>
    </ligand>
</feature>
<feature type="binding site" evidence="7">
    <location>
        <position position="96"/>
    </location>
    <ligand>
        <name>Mg(2+)</name>
        <dbReference type="ChEBI" id="CHEBI:18420"/>
        <label>1</label>
    </ligand>
</feature>
<proteinExistence type="inferred from homology"/>
<keyword evidence="3 7" id="KW-0479">Metal-binding</keyword>
<protein>
    <submittedName>
        <fullName evidence="10">Exodeoxyribonuclease III</fullName>
    </submittedName>
</protein>
<evidence type="ECO:0000259" key="9">
    <source>
        <dbReference type="Pfam" id="PF03372"/>
    </source>
</evidence>
<feature type="site" description="Interaction with DNA substrate" evidence="8">
    <location>
        <position position="191"/>
    </location>
</feature>
<comment type="similarity">
    <text evidence="2">Belongs to the DNA repair enzymes AP/ExoA family.</text>
</comment>
<dbReference type="InterPro" id="IPR036691">
    <property type="entry name" value="Endo/exonu/phosph_ase_sf"/>
</dbReference>
<evidence type="ECO:0000256" key="7">
    <source>
        <dbReference type="PIRSR" id="PIRSR604808-2"/>
    </source>
</evidence>
<dbReference type="Pfam" id="PF03372">
    <property type="entry name" value="Exo_endo_phos"/>
    <property type="match status" value="1"/>
</dbReference>
<keyword evidence="5 7" id="KW-0460">Magnesium</keyword>
<feature type="active site" description="Proton acceptor" evidence="6">
    <location>
        <position position="191"/>
    </location>
</feature>
<dbReference type="PROSITE" id="PS51435">
    <property type="entry name" value="AP_NUCLEASE_F1_4"/>
    <property type="match status" value="1"/>
</dbReference>
<evidence type="ECO:0000313" key="10">
    <source>
        <dbReference type="EMBL" id="AKF09068.1"/>
    </source>
</evidence>
<dbReference type="PANTHER" id="PTHR43250:SF2">
    <property type="entry name" value="EXODEOXYRIBONUCLEASE III"/>
    <property type="match status" value="1"/>
</dbReference>
<dbReference type="GO" id="GO:0008311">
    <property type="term" value="F:double-stranded DNA 3'-5' DNA exonuclease activity"/>
    <property type="evidence" value="ECO:0007669"/>
    <property type="project" value="InterPro"/>
</dbReference>
<evidence type="ECO:0000256" key="5">
    <source>
        <dbReference type="ARBA" id="ARBA00022842"/>
    </source>
</evidence>
<dbReference type="KEGG" id="samy:DB32_006217"/>
<evidence type="ECO:0000256" key="2">
    <source>
        <dbReference type="ARBA" id="ARBA00007092"/>
    </source>
</evidence>
<keyword evidence="4" id="KW-0378">Hydrolase</keyword>
<dbReference type="PROSITE" id="PS00728">
    <property type="entry name" value="AP_NUCLEASE_F1_3"/>
    <property type="match status" value="1"/>
</dbReference>
<feature type="site" description="Important for catalytic activity" evidence="8">
    <location>
        <position position="165"/>
    </location>
</feature>
<organism evidence="10 11">
    <name type="scientific">Sandaracinus amylolyticus</name>
    <dbReference type="NCBI Taxonomy" id="927083"/>
    <lineage>
        <taxon>Bacteria</taxon>
        <taxon>Pseudomonadati</taxon>
        <taxon>Myxococcota</taxon>
        <taxon>Polyangia</taxon>
        <taxon>Polyangiales</taxon>
        <taxon>Sandaracinaceae</taxon>
        <taxon>Sandaracinus</taxon>
    </lineage>
</organism>
<comment type="cofactor">
    <cofactor evidence="7">
        <name>Mg(2+)</name>
        <dbReference type="ChEBI" id="CHEBI:18420"/>
    </cofactor>
    <cofactor evidence="7">
        <name>Mn(2+)</name>
        <dbReference type="ChEBI" id="CHEBI:29035"/>
    </cofactor>
    <text evidence="7">Probably binds two magnesium or manganese ions per subunit.</text>
</comment>
<dbReference type="Proteomes" id="UP000034883">
    <property type="component" value="Chromosome"/>
</dbReference>
<dbReference type="InterPro" id="IPR037493">
    <property type="entry name" value="ExoIII-like"/>
</dbReference>
<evidence type="ECO:0000256" key="1">
    <source>
        <dbReference type="ARBA" id="ARBA00001936"/>
    </source>
</evidence>
<dbReference type="PANTHER" id="PTHR43250">
    <property type="entry name" value="EXODEOXYRIBONUCLEASE III"/>
    <property type="match status" value="1"/>
</dbReference>
<dbReference type="Gene3D" id="3.60.10.10">
    <property type="entry name" value="Endonuclease/exonuclease/phosphatase"/>
    <property type="match status" value="1"/>
</dbReference>
<feature type="active site" evidence="6">
    <location>
        <position position="51"/>
    </location>
</feature>
<dbReference type="GO" id="GO:0004519">
    <property type="term" value="F:endonuclease activity"/>
    <property type="evidence" value="ECO:0007669"/>
    <property type="project" value="InterPro"/>
</dbReference>
<reference evidence="10 11" key="1">
    <citation type="submission" date="2015-03" db="EMBL/GenBank/DDBJ databases">
        <title>Genome assembly of Sandaracinus amylolyticus DSM 53668.</title>
        <authorList>
            <person name="Sharma G."/>
            <person name="Subramanian S."/>
        </authorList>
    </citation>
    <scope>NUCLEOTIDE SEQUENCE [LARGE SCALE GENOMIC DNA]</scope>
    <source>
        <strain evidence="10 11">DSM 53668</strain>
    </source>
</reference>
<feature type="site" description="Transition state stabilizer" evidence="8">
    <location>
        <position position="96"/>
    </location>
</feature>
<feature type="active site" description="Proton donor/acceptor" evidence="6">
    <location>
        <position position="94"/>
    </location>
</feature>
<keyword evidence="11" id="KW-1185">Reference proteome</keyword>
<sequence>MCAERAGYSGVGLLSKLAIDGVESSLGVKTFDVEGRLQLARVGRLRIANVYFPNGSGQERDNSRVPFKLRFYRRLHKLLEPYKQDGLPILVMGDFNTAPHEIDLARPKDNQKTSGFLPEERRELVRWLETGWVDTFREFEKGPGHYTWWSQRFGVRERNIGWRIDLVLASPGALPYLRDAAIHAQVPGSDHCPISVDLDDSVIG</sequence>
<gene>
    <name evidence="10" type="ORF">DB32_006217</name>
</gene>
<name>A0A0F6W6Y4_9BACT</name>
<dbReference type="STRING" id="927083.DB32_006217"/>
<evidence type="ECO:0000256" key="6">
    <source>
        <dbReference type="PIRSR" id="PIRSR604808-1"/>
    </source>
</evidence>
<dbReference type="InterPro" id="IPR005135">
    <property type="entry name" value="Endo/exonuclease/phosphatase"/>
</dbReference>
<evidence type="ECO:0000313" key="11">
    <source>
        <dbReference type="Proteomes" id="UP000034883"/>
    </source>
</evidence>
<evidence type="ECO:0000256" key="3">
    <source>
        <dbReference type="ARBA" id="ARBA00022723"/>
    </source>
</evidence>
<dbReference type="GO" id="GO:0046872">
    <property type="term" value="F:metal ion binding"/>
    <property type="evidence" value="ECO:0007669"/>
    <property type="project" value="UniProtKB-KW"/>
</dbReference>
<dbReference type="SUPFAM" id="SSF56219">
    <property type="entry name" value="DNase I-like"/>
    <property type="match status" value="1"/>
</dbReference>
<dbReference type="InterPro" id="IPR004808">
    <property type="entry name" value="AP_endonuc_1"/>
</dbReference>
<dbReference type="AlphaFoldDB" id="A0A0F6W6Y4"/>
<evidence type="ECO:0000256" key="4">
    <source>
        <dbReference type="ARBA" id="ARBA00022801"/>
    </source>
</evidence>
<comment type="cofactor">
    <cofactor evidence="1">
        <name>Mn(2+)</name>
        <dbReference type="ChEBI" id="CHEBI:29035"/>
    </cofactor>
</comment>
<dbReference type="EMBL" id="CP011125">
    <property type="protein sequence ID" value="AKF09068.1"/>
    <property type="molecule type" value="Genomic_DNA"/>
</dbReference>
<evidence type="ECO:0000256" key="8">
    <source>
        <dbReference type="PIRSR" id="PIRSR604808-3"/>
    </source>
</evidence>
<dbReference type="InterPro" id="IPR020848">
    <property type="entry name" value="AP_endonuclease_F1_CS"/>
</dbReference>